<reference evidence="1 2" key="1">
    <citation type="submission" date="2024-02" db="EMBL/GenBank/DDBJ databases">
        <title>de novo genome assembly of Solanum bulbocastanum strain 11H21.</title>
        <authorList>
            <person name="Hosaka A.J."/>
        </authorList>
    </citation>
    <scope>NUCLEOTIDE SEQUENCE [LARGE SCALE GENOMIC DNA]</scope>
    <source>
        <tissue evidence="1">Young leaves</tissue>
    </source>
</reference>
<dbReference type="InterPro" id="IPR004000">
    <property type="entry name" value="Actin"/>
</dbReference>
<dbReference type="PRINTS" id="PR00190">
    <property type="entry name" value="ACTIN"/>
</dbReference>
<dbReference type="AlphaFoldDB" id="A0AAN8YTA1"/>
<sequence length="85" mass="9430">MKGGSIQSHRKSQKSGMERVKCRQILPVPLRAIFQSIVGRPRRHTGIMAGYGGKDAYIGDGVLSERGILFLKYLIERGIGLMEKS</sequence>
<dbReference type="Gene3D" id="2.30.36.70">
    <property type="entry name" value="Actin, Chain A, domain 2"/>
    <property type="match status" value="1"/>
</dbReference>
<dbReference type="SUPFAM" id="SSF53067">
    <property type="entry name" value="Actin-like ATPase domain"/>
    <property type="match status" value="1"/>
</dbReference>
<name>A0AAN8YTA1_SOLBU</name>
<dbReference type="Proteomes" id="UP001371456">
    <property type="component" value="Unassembled WGS sequence"/>
</dbReference>
<evidence type="ECO:0000313" key="1">
    <source>
        <dbReference type="EMBL" id="KAK6803627.1"/>
    </source>
</evidence>
<dbReference type="EMBL" id="JBANQN010000001">
    <property type="protein sequence ID" value="KAK6803627.1"/>
    <property type="molecule type" value="Genomic_DNA"/>
</dbReference>
<proteinExistence type="predicted"/>
<evidence type="ECO:0000313" key="2">
    <source>
        <dbReference type="Proteomes" id="UP001371456"/>
    </source>
</evidence>
<comment type="caution">
    <text evidence="1">The sequence shown here is derived from an EMBL/GenBank/DDBJ whole genome shotgun (WGS) entry which is preliminary data.</text>
</comment>
<organism evidence="1 2">
    <name type="scientific">Solanum bulbocastanum</name>
    <name type="common">Wild potato</name>
    <dbReference type="NCBI Taxonomy" id="147425"/>
    <lineage>
        <taxon>Eukaryota</taxon>
        <taxon>Viridiplantae</taxon>
        <taxon>Streptophyta</taxon>
        <taxon>Embryophyta</taxon>
        <taxon>Tracheophyta</taxon>
        <taxon>Spermatophyta</taxon>
        <taxon>Magnoliopsida</taxon>
        <taxon>eudicotyledons</taxon>
        <taxon>Gunneridae</taxon>
        <taxon>Pentapetalae</taxon>
        <taxon>asterids</taxon>
        <taxon>lamiids</taxon>
        <taxon>Solanales</taxon>
        <taxon>Solanaceae</taxon>
        <taxon>Solanoideae</taxon>
        <taxon>Solaneae</taxon>
        <taxon>Solanum</taxon>
    </lineage>
</organism>
<protein>
    <submittedName>
        <fullName evidence="1">Uncharacterized protein</fullName>
    </submittedName>
</protein>
<gene>
    <name evidence="1" type="ORF">RDI58_001411</name>
</gene>
<dbReference type="InterPro" id="IPR043129">
    <property type="entry name" value="ATPase_NBD"/>
</dbReference>
<keyword evidence="2" id="KW-1185">Reference proteome</keyword>
<accession>A0AAN8YTA1</accession>